<gene>
    <name evidence="2" type="ORF">H9Y05_01990</name>
</gene>
<comment type="caution">
    <text evidence="2">The sequence shown here is derived from an EMBL/GenBank/DDBJ whole genome shotgun (WGS) entry which is preliminary data.</text>
</comment>
<dbReference type="NCBIfam" id="TIGR03519">
    <property type="entry name" value="T9SS_PorP_fam"/>
    <property type="match status" value="1"/>
</dbReference>
<dbReference type="Pfam" id="PF11751">
    <property type="entry name" value="PorP_SprF"/>
    <property type="match status" value="1"/>
</dbReference>
<dbReference type="AlphaFoldDB" id="A0A8J6PHV5"/>
<protein>
    <submittedName>
        <fullName evidence="2">PorP/SprF family type IX secretion system membrane protein</fullName>
    </submittedName>
</protein>
<dbReference type="InterPro" id="IPR019861">
    <property type="entry name" value="PorP/SprF_Bacteroidetes"/>
</dbReference>
<keyword evidence="3" id="KW-1185">Reference proteome</keyword>
<dbReference type="EMBL" id="JACVEL010000001">
    <property type="protein sequence ID" value="MBC9811235.1"/>
    <property type="molecule type" value="Genomic_DNA"/>
</dbReference>
<accession>A0A8J6PHV5</accession>
<reference evidence="2" key="1">
    <citation type="submission" date="2020-09" db="EMBL/GenBank/DDBJ databases">
        <title>Taishania pollutisoli gen. nov., sp. nov., Isolated from Tetrabromobisphenol A-Contaminated Soil.</title>
        <authorList>
            <person name="Chen Q."/>
        </authorList>
    </citation>
    <scope>NUCLEOTIDE SEQUENCE</scope>
    <source>
        <strain evidence="2">CZZ-1</strain>
    </source>
</reference>
<dbReference type="Proteomes" id="UP000652681">
    <property type="component" value="Unassembled WGS sequence"/>
</dbReference>
<evidence type="ECO:0000313" key="2">
    <source>
        <dbReference type="EMBL" id="MBC9811235.1"/>
    </source>
</evidence>
<organism evidence="2 3">
    <name type="scientific">Taishania pollutisoli</name>
    <dbReference type="NCBI Taxonomy" id="2766479"/>
    <lineage>
        <taxon>Bacteria</taxon>
        <taxon>Pseudomonadati</taxon>
        <taxon>Bacteroidota</taxon>
        <taxon>Flavobacteriia</taxon>
        <taxon>Flavobacteriales</taxon>
        <taxon>Crocinitomicaceae</taxon>
        <taxon>Taishania</taxon>
    </lineage>
</organism>
<proteinExistence type="predicted"/>
<feature type="region of interest" description="Disordered" evidence="1">
    <location>
        <begin position="305"/>
        <end position="324"/>
    </location>
</feature>
<feature type="compositionally biased region" description="Basic residues" evidence="1">
    <location>
        <begin position="315"/>
        <end position="324"/>
    </location>
</feature>
<sequence>MRRFLLAIICISGSVAFGQTNARFSQFNVAKGLLNPGAIGVEARISAELIYRTQWTGQEGAPSTVGFIGAYEINSSHAVGISAINDRVGIAKSTGINAGYAYRIYINDEQYFALGASVGVQNVNNDYSRLFLINQNDPAFMQSFNQWRFNAGFGVYYNGPKMYIGYSIPSLMNNIHTGPNNGFKVNRWHHYLATGFYLSNSSGSYIFNPCIQVKFVPNSPLQGDLMLRNIFHGRMAFTVGYRSENALAAGFDIMISNVARIGYNFNYNLGRYSQFMATSHEVYLGMGLPFYYETNRFGKRQYTNKKQSFSNDYKKRARKLNKRR</sequence>
<evidence type="ECO:0000256" key="1">
    <source>
        <dbReference type="SAM" id="MobiDB-lite"/>
    </source>
</evidence>
<dbReference type="RefSeq" id="WP_216713354.1">
    <property type="nucleotide sequence ID" value="NZ_JACVEL010000001.1"/>
</dbReference>
<name>A0A8J6PHV5_9FLAO</name>
<evidence type="ECO:0000313" key="3">
    <source>
        <dbReference type="Proteomes" id="UP000652681"/>
    </source>
</evidence>